<feature type="compositionally biased region" description="Basic residues" evidence="1">
    <location>
        <begin position="357"/>
        <end position="370"/>
    </location>
</feature>
<proteinExistence type="predicted"/>
<sequence length="869" mass="100740">MLAEIGNRALEAFENESSSSTMSEFSEGKKQKVIRYQIEPELIINKTRFPKHHFIHIYLENEHLPALLPTRFSPLWFFGTLFTLLVQGILLICFIGKLKVMNVAVVSIFWAIIVILLFYSRHLYHKSIQKIKYQDKIYIFDQPTKCIVSLQLGGLVYGVLISVIFFSIYQVSETLNHTDFLGGNTLLGTVGLSSIVFFCWHLVLRPVDPIDPFRRISETEITKICIDTLDACDLFETCFYISKFPGWLRDWGISVLITIWIISVTYRLLALFAAHLPFDSKIRKLFGSYQQKKHKSKKNNAEDLLLNLQLPNLHEKLLESQDLSSDLISNYESDSDSDSGSGSGSGSGKSSESEKGKRPKSKKKKKKKINVNKNSQSSGIGIGSGDDLENEQENRIKMQILNNKPLMDVAANLVLKKRVFTSIVYIKFSHKVSFLAELLAMIFRVYLLGIDQSSEQALLLLKNLFGAIGALRTFTFVSQSEKKIKKLTIKLNCFKKINFRIFPKLDQFQKSLLYYFLFIITMIVSTILIDLFIINNYWSSFMIYTIITTILALYVGSKYLIKARRLFQSIKSEDDLKKLIQTTKLLITYVPNFLLIAISFTRIPTLYLNTSSLEEVPESSFWNYENLINVLQVIMVPIYFVYLAIPHLMLSLHKKHIQILGQWEPGQVFNSVDIKINEEGRVIRRDQSIYFLINAISSETSMDILSAISFFKIPQDRLSPSMKYTLMTWTILEFMVHGYSFYTSSSMFNPYLGESLLNRCKELLFRVMPETGSLITRIYIWYRYRILNPVFFMKNLFRILHFYSLLGPLIRSLGVWAFSSNGKFVAALYRSIFPEYSNHKRNQNDKYWLKKRNMNILHKKKEKKRFFCC</sequence>
<keyword evidence="2" id="KW-0472">Membrane</keyword>
<evidence type="ECO:0000256" key="2">
    <source>
        <dbReference type="SAM" id="Phobius"/>
    </source>
</evidence>
<dbReference type="AlphaFoldDB" id="A0AAV7ZNZ6"/>
<organism evidence="3 4">
    <name type="scientific">Anaeramoeba flamelloides</name>
    <dbReference type="NCBI Taxonomy" id="1746091"/>
    <lineage>
        <taxon>Eukaryota</taxon>
        <taxon>Metamonada</taxon>
        <taxon>Anaeramoebidae</taxon>
        <taxon>Anaeramoeba</taxon>
    </lineage>
</organism>
<feature type="transmembrane region" description="Helical" evidence="2">
    <location>
        <begin position="512"/>
        <end position="535"/>
    </location>
</feature>
<evidence type="ECO:0000256" key="1">
    <source>
        <dbReference type="SAM" id="MobiDB-lite"/>
    </source>
</evidence>
<feature type="transmembrane region" description="Helical" evidence="2">
    <location>
        <begin position="627"/>
        <end position="645"/>
    </location>
</feature>
<protein>
    <submittedName>
        <fullName evidence="3">Solute carrier family</fullName>
    </submittedName>
</protein>
<evidence type="ECO:0000313" key="3">
    <source>
        <dbReference type="EMBL" id="KAJ3443338.1"/>
    </source>
</evidence>
<evidence type="ECO:0000313" key="4">
    <source>
        <dbReference type="Proteomes" id="UP001146793"/>
    </source>
</evidence>
<feature type="transmembrane region" description="Helical" evidence="2">
    <location>
        <begin position="148"/>
        <end position="169"/>
    </location>
</feature>
<accession>A0AAV7ZNZ6</accession>
<keyword evidence="2" id="KW-0812">Transmembrane</keyword>
<gene>
    <name evidence="3" type="ORF">M0812_09174</name>
</gene>
<keyword evidence="2" id="KW-1133">Transmembrane helix</keyword>
<dbReference type="EMBL" id="JANTQA010000023">
    <property type="protein sequence ID" value="KAJ3443338.1"/>
    <property type="molecule type" value="Genomic_DNA"/>
</dbReference>
<feature type="transmembrane region" description="Helical" evidence="2">
    <location>
        <begin position="181"/>
        <end position="203"/>
    </location>
</feature>
<feature type="region of interest" description="Disordered" evidence="1">
    <location>
        <begin position="331"/>
        <end position="386"/>
    </location>
</feature>
<name>A0AAV7ZNZ6_9EUKA</name>
<feature type="transmembrane region" description="Helical" evidence="2">
    <location>
        <begin position="103"/>
        <end position="120"/>
    </location>
</feature>
<comment type="caution">
    <text evidence="3">The sequence shown here is derived from an EMBL/GenBank/DDBJ whole genome shotgun (WGS) entry which is preliminary data.</text>
</comment>
<reference evidence="3" key="1">
    <citation type="submission" date="2022-08" db="EMBL/GenBank/DDBJ databases">
        <title>Novel sulphate-reducing endosymbionts in the free-living metamonad Anaeramoeba.</title>
        <authorList>
            <person name="Jerlstrom-Hultqvist J."/>
            <person name="Cepicka I."/>
            <person name="Gallot-Lavallee L."/>
            <person name="Salas-Leiva D."/>
            <person name="Curtis B.A."/>
            <person name="Zahonova K."/>
            <person name="Pipaliya S."/>
            <person name="Dacks J."/>
            <person name="Roger A.J."/>
        </authorList>
    </citation>
    <scope>NUCLEOTIDE SEQUENCE</scope>
    <source>
        <strain evidence="3">Busselton2</strain>
    </source>
</reference>
<feature type="transmembrane region" description="Helical" evidence="2">
    <location>
        <begin position="541"/>
        <end position="561"/>
    </location>
</feature>
<feature type="transmembrane region" description="Helical" evidence="2">
    <location>
        <begin position="251"/>
        <end position="274"/>
    </location>
</feature>
<feature type="transmembrane region" description="Helical" evidence="2">
    <location>
        <begin position="75"/>
        <end position="96"/>
    </location>
</feature>
<dbReference type="Proteomes" id="UP001146793">
    <property type="component" value="Unassembled WGS sequence"/>
</dbReference>
<feature type="transmembrane region" description="Helical" evidence="2">
    <location>
        <begin position="586"/>
        <end position="607"/>
    </location>
</feature>